<keyword evidence="2" id="KW-0521">NADP</keyword>
<dbReference type="OMA" id="HEGTEYA"/>
<dbReference type="GO" id="GO:0016491">
    <property type="term" value="F:oxidoreductase activity"/>
    <property type="evidence" value="ECO:0007669"/>
    <property type="project" value="UniProtKB-KW"/>
</dbReference>
<accession>Q0CJP5</accession>
<dbReference type="VEuPathDB" id="FungiDB:ATEG_06089"/>
<protein>
    <recommendedName>
        <fullName evidence="4">Alpha/beta hydrolase fold-3 domain-containing protein</fullName>
    </recommendedName>
</protein>
<name>Q0CJP5_ASPTN</name>
<dbReference type="STRING" id="341663.Q0CJP5"/>
<dbReference type="InterPro" id="IPR013094">
    <property type="entry name" value="AB_hydrolase_3"/>
</dbReference>
<dbReference type="InterPro" id="IPR029058">
    <property type="entry name" value="AB_hydrolase_fold"/>
</dbReference>
<dbReference type="PRINTS" id="PR00081">
    <property type="entry name" value="GDHRDH"/>
</dbReference>
<organism evidence="5 6">
    <name type="scientific">Aspergillus terreus (strain NIH 2624 / FGSC A1156)</name>
    <dbReference type="NCBI Taxonomy" id="341663"/>
    <lineage>
        <taxon>Eukaryota</taxon>
        <taxon>Fungi</taxon>
        <taxon>Dikarya</taxon>
        <taxon>Ascomycota</taxon>
        <taxon>Pezizomycotina</taxon>
        <taxon>Eurotiomycetes</taxon>
        <taxon>Eurotiomycetidae</taxon>
        <taxon>Eurotiales</taxon>
        <taxon>Aspergillaceae</taxon>
        <taxon>Aspergillus</taxon>
        <taxon>Aspergillus subgen. Circumdati</taxon>
    </lineage>
</organism>
<dbReference type="Pfam" id="PF00106">
    <property type="entry name" value="adh_short"/>
    <property type="match status" value="2"/>
</dbReference>
<evidence type="ECO:0000313" key="6">
    <source>
        <dbReference type="Proteomes" id="UP000007963"/>
    </source>
</evidence>
<keyword evidence="3" id="KW-0560">Oxidoreductase</keyword>
<dbReference type="Pfam" id="PF07859">
    <property type="entry name" value="Abhydrolase_3"/>
    <property type="match status" value="1"/>
</dbReference>
<sequence length="614" mass="66168">MALQYDPEFLAAAGPLLSQLSQYPRPAAHDISSRRAALEAFVAQNGQEQTLPDGIEKLVHQVQTGDNEPLTIYHYRKERTPAKAPAIIHLHGGGYISLSAEQHETAVTNLVLASGVQMLSVEYRLAPEHPYPAALDDAWAALTWLQAHADELSIDPSRIAVYGESAGGGLAASLAILARDRGLSPPLAKQILVYPMLDDRTVVNHAGKLAFWDADDNVTGWTAYLGKDVRGTEEVSPYAAAARVESVEGLPSLYLDVPQLDMFVHEGTEYARRFLVANIPTELHVYPGLPHGLENEGRLVVLFITYPDITASVFTMTTITRPSAETLASTVSNKLAIVTGAARGIGYATASLLAQHGTRVVLVDLHEDALQKACTIIGPQATYKTCDVSDWDQQVALFNWVVKNIGPIDLVVCNAAINPEIALLATDDDEERKKMNNHVRYNYLADERNDGNASSLKRPSTQVLDVNINSVIFGLKLSIHHMKPTGGRIVVVASAASYVPVPSQTLYTASKHAVLGLVRSTAMMQEVAQSGIAISWVAPWLTLTSMVEGIAATTQENTLKSSPTDVAWAIVAAAAASKENASGKGFWVQGSTITEVEGAYGEVAGRLILPENRF</sequence>
<evidence type="ECO:0000256" key="3">
    <source>
        <dbReference type="ARBA" id="ARBA00023002"/>
    </source>
</evidence>
<evidence type="ECO:0000256" key="2">
    <source>
        <dbReference type="ARBA" id="ARBA00022857"/>
    </source>
</evidence>
<evidence type="ECO:0000313" key="5">
    <source>
        <dbReference type="EMBL" id="EAU33850.1"/>
    </source>
</evidence>
<dbReference type="PANTHER" id="PTHR43180">
    <property type="entry name" value="3-OXOACYL-(ACYL-CARRIER-PROTEIN) REDUCTASE (AFU_ORTHOLOGUE AFUA_6G11210)"/>
    <property type="match status" value="1"/>
</dbReference>
<feature type="domain" description="Alpha/beta hydrolase fold-3" evidence="4">
    <location>
        <begin position="87"/>
        <end position="293"/>
    </location>
</feature>
<dbReference type="EMBL" id="CH476601">
    <property type="protein sequence ID" value="EAU33850.1"/>
    <property type="molecule type" value="Genomic_DNA"/>
</dbReference>
<gene>
    <name evidence="5" type="ORF">ATEG_06089</name>
</gene>
<dbReference type="PANTHER" id="PTHR43180:SF33">
    <property type="entry name" value="15-HYDROXYPROSTAGLANDIN DEHYDROGENASE [NAD(+)]-LIKE"/>
    <property type="match status" value="1"/>
</dbReference>
<evidence type="ECO:0000256" key="1">
    <source>
        <dbReference type="ARBA" id="ARBA00006484"/>
    </source>
</evidence>
<dbReference type="SUPFAM" id="SSF53474">
    <property type="entry name" value="alpha/beta-Hydrolases"/>
    <property type="match status" value="1"/>
</dbReference>
<dbReference type="InterPro" id="IPR002347">
    <property type="entry name" value="SDR_fam"/>
</dbReference>
<dbReference type="eggNOG" id="KOG1515">
    <property type="taxonomic scope" value="Eukaryota"/>
</dbReference>
<dbReference type="GeneID" id="4321316"/>
<dbReference type="OrthoDB" id="408631at2759"/>
<dbReference type="SUPFAM" id="SSF51735">
    <property type="entry name" value="NAD(P)-binding Rossmann-fold domains"/>
    <property type="match status" value="1"/>
</dbReference>
<dbReference type="InterPro" id="IPR020904">
    <property type="entry name" value="Sc_DH/Rdtase_CS"/>
</dbReference>
<dbReference type="InterPro" id="IPR036291">
    <property type="entry name" value="NAD(P)-bd_dom_sf"/>
</dbReference>
<dbReference type="GO" id="GO:0044550">
    <property type="term" value="P:secondary metabolite biosynthetic process"/>
    <property type="evidence" value="ECO:0007669"/>
    <property type="project" value="UniProtKB-ARBA"/>
</dbReference>
<dbReference type="Gene3D" id="3.40.50.720">
    <property type="entry name" value="NAD(P)-binding Rossmann-like Domain"/>
    <property type="match status" value="1"/>
</dbReference>
<reference evidence="6" key="1">
    <citation type="submission" date="2005-09" db="EMBL/GenBank/DDBJ databases">
        <title>Annotation of the Aspergillus terreus NIH2624 genome.</title>
        <authorList>
            <person name="Birren B.W."/>
            <person name="Lander E.S."/>
            <person name="Galagan J.E."/>
            <person name="Nusbaum C."/>
            <person name="Devon K."/>
            <person name="Henn M."/>
            <person name="Ma L.-J."/>
            <person name="Jaffe D.B."/>
            <person name="Butler J."/>
            <person name="Alvarez P."/>
            <person name="Gnerre S."/>
            <person name="Grabherr M."/>
            <person name="Kleber M."/>
            <person name="Mauceli E.W."/>
            <person name="Brockman W."/>
            <person name="Rounsley S."/>
            <person name="Young S.K."/>
            <person name="LaButti K."/>
            <person name="Pushparaj V."/>
            <person name="DeCaprio D."/>
            <person name="Crawford M."/>
            <person name="Koehrsen M."/>
            <person name="Engels R."/>
            <person name="Montgomery P."/>
            <person name="Pearson M."/>
            <person name="Howarth C."/>
            <person name="Larson L."/>
            <person name="Luoma S."/>
            <person name="White J."/>
            <person name="Alvarado L."/>
            <person name="Kodira C.D."/>
            <person name="Zeng Q."/>
            <person name="Oleary S."/>
            <person name="Yandava C."/>
            <person name="Denning D.W."/>
            <person name="Nierman W.C."/>
            <person name="Milne T."/>
            <person name="Madden K."/>
        </authorList>
    </citation>
    <scope>NUCLEOTIDE SEQUENCE [LARGE SCALE GENOMIC DNA]</scope>
    <source>
        <strain evidence="6">NIH 2624 / FGSC A1156</strain>
    </source>
</reference>
<dbReference type="Gene3D" id="3.40.50.1820">
    <property type="entry name" value="alpha/beta hydrolase"/>
    <property type="match status" value="1"/>
</dbReference>
<comment type="similarity">
    <text evidence="1">Belongs to the short-chain dehydrogenases/reductases (SDR) family.</text>
</comment>
<dbReference type="AlphaFoldDB" id="Q0CJP5"/>
<dbReference type="Proteomes" id="UP000007963">
    <property type="component" value="Unassembled WGS sequence"/>
</dbReference>
<dbReference type="GO" id="GO:0016787">
    <property type="term" value="F:hydrolase activity"/>
    <property type="evidence" value="ECO:0007669"/>
    <property type="project" value="InterPro"/>
</dbReference>
<dbReference type="eggNOG" id="KOG4169">
    <property type="taxonomic scope" value="Eukaryota"/>
</dbReference>
<dbReference type="PROSITE" id="PS00061">
    <property type="entry name" value="ADH_SHORT"/>
    <property type="match status" value="1"/>
</dbReference>
<dbReference type="HOGENOM" id="CLU_444787_0_0_1"/>
<proteinExistence type="inferred from homology"/>
<evidence type="ECO:0000259" key="4">
    <source>
        <dbReference type="Pfam" id="PF07859"/>
    </source>
</evidence>
<dbReference type="RefSeq" id="XP_001215267.1">
    <property type="nucleotide sequence ID" value="XM_001215267.1"/>
</dbReference>